<dbReference type="EMBL" id="FPHN01000221">
    <property type="protein sequence ID" value="SFV67148.1"/>
    <property type="molecule type" value="Genomic_DNA"/>
</dbReference>
<gene>
    <name evidence="1" type="ORF">MNB_SV-14-135</name>
</gene>
<name>A0A1W1CMP3_9ZZZZ</name>
<organism evidence="1">
    <name type="scientific">hydrothermal vent metagenome</name>
    <dbReference type="NCBI Taxonomy" id="652676"/>
    <lineage>
        <taxon>unclassified sequences</taxon>
        <taxon>metagenomes</taxon>
        <taxon>ecological metagenomes</taxon>
    </lineage>
</organism>
<proteinExistence type="predicted"/>
<accession>A0A1W1CMP3</accession>
<evidence type="ECO:0000313" key="1">
    <source>
        <dbReference type="EMBL" id="SFV67148.1"/>
    </source>
</evidence>
<sequence length="284" mass="32845">MVLRVIVLFTIFISSLFSYQGKGEGQTREEALARALSDVSSQIYITIDSELNIRKEATSKNYSREVIDILKSKVAEVSFGGYDIVKEENRDGKYFIVLNVDSRELASQYQKRLEKSISRIEERLRVDSSRFRKYNIVKKSNIQELYIELDLIELINKEIPIEKEKKKLRDYRAILDRPIEFTVISNQDELKQIAKNILNKQGFITVPTSIVSFKINLTPIEHTKLYQQYIGTSKATIEIRDGSDIISSRTFKLSGKSRVSKNYVKEDILNNLEKSLTDSLRDIL</sequence>
<reference evidence="1" key="1">
    <citation type="submission" date="2016-10" db="EMBL/GenBank/DDBJ databases">
        <authorList>
            <person name="de Groot N.N."/>
        </authorList>
    </citation>
    <scope>NUCLEOTIDE SEQUENCE</scope>
</reference>
<dbReference type="AlphaFoldDB" id="A0A1W1CMP3"/>
<protein>
    <submittedName>
        <fullName evidence="1">Uncharacterized protein</fullName>
    </submittedName>
</protein>
<dbReference type="Gene3D" id="3.10.28.20">
    <property type="entry name" value="Acetamidase/Formamidase-like domains"/>
    <property type="match status" value="1"/>
</dbReference>